<sequence length="124" mass="14088">MAANSTKRKRSSDTQGDSESKVESSGENPDSKVESSEESPGPGNILSAPASGLKRQKLNGPRPLFPRINVRLSRPGTEYTEYTRKDKTYLCPKGVEPWTRDDRWMLDPKNGMFKKIGRFYYLMR</sequence>
<accession>A0A8H3IWV7</accession>
<proteinExistence type="predicted"/>
<dbReference type="AlphaFoldDB" id="A0A8H3IWV7"/>
<evidence type="ECO:0000313" key="2">
    <source>
        <dbReference type="EMBL" id="CAF9931640.1"/>
    </source>
</evidence>
<comment type="caution">
    <text evidence="2">The sequence shown here is derived from an EMBL/GenBank/DDBJ whole genome shotgun (WGS) entry which is preliminary data.</text>
</comment>
<feature type="compositionally biased region" description="Basic residues" evidence="1">
    <location>
        <begin position="1"/>
        <end position="10"/>
    </location>
</feature>
<dbReference type="EMBL" id="CAJPDS010000060">
    <property type="protein sequence ID" value="CAF9931640.1"/>
    <property type="molecule type" value="Genomic_DNA"/>
</dbReference>
<reference evidence="2" key="1">
    <citation type="submission" date="2021-03" db="EMBL/GenBank/DDBJ databases">
        <authorList>
            <person name="Tagirdzhanova G."/>
        </authorList>
    </citation>
    <scope>NUCLEOTIDE SEQUENCE</scope>
</reference>
<name>A0A8H3IWV7_9LECA</name>
<keyword evidence="3" id="KW-1185">Reference proteome</keyword>
<evidence type="ECO:0000313" key="3">
    <source>
        <dbReference type="Proteomes" id="UP000664521"/>
    </source>
</evidence>
<dbReference type="Proteomes" id="UP000664521">
    <property type="component" value="Unassembled WGS sequence"/>
</dbReference>
<feature type="region of interest" description="Disordered" evidence="1">
    <location>
        <begin position="1"/>
        <end position="68"/>
    </location>
</feature>
<evidence type="ECO:0000256" key="1">
    <source>
        <dbReference type="SAM" id="MobiDB-lite"/>
    </source>
</evidence>
<organism evidence="2 3">
    <name type="scientific">Heterodermia speciosa</name>
    <dbReference type="NCBI Taxonomy" id="116794"/>
    <lineage>
        <taxon>Eukaryota</taxon>
        <taxon>Fungi</taxon>
        <taxon>Dikarya</taxon>
        <taxon>Ascomycota</taxon>
        <taxon>Pezizomycotina</taxon>
        <taxon>Lecanoromycetes</taxon>
        <taxon>OSLEUM clade</taxon>
        <taxon>Lecanoromycetidae</taxon>
        <taxon>Caliciales</taxon>
        <taxon>Physciaceae</taxon>
        <taxon>Heterodermia</taxon>
    </lineage>
</organism>
<protein>
    <submittedName>
        <fullName evidence="2">Uncharacterized protein</fullName>
    </submittedName>
</protein>
<gene>
    <name evidence="2" type="ORF">HETSPECPRED_008152</name>
</gene>
<feature type="compositionally biased region" description="Basic and acidic residues" evidence="1">
    <location>
        <begin position="18"/>
        <end position="35"/>
    </location>
</feature>